<dbReference type="InterPro" id="IPR052399">
    <property type="entry name" value="Phage_Baseplate_Assmbl_Protein"/>
</dbReference>
<dbReference type="Pfam" id="PF04865">
    <property type="entry name" value="Baseplate_J"/>
    <property type="match status" value="1"/>
</dbReference>
<evidence type="ECO:0000259" key="3">
    <source>
        <dbReference type="Pfam" id="PF26078"/>
    </source>
</evidence>
<evidence type="ECO:0000259" key="2">
    <source>
        <dbReference type="Pfam" id="PF04865"/>
    </source>
</evidence>
<gene>
    <name evidence="5" type="ORF">EKN56_10385</name>
</gene>
<proteinExistence type="inferred from homology"/>
<dbReference type="AlphaFoldDB" id="A0A411WKN3"/>
<dbReference type="InterPro" id="IPR006949">
    <property type="entry name" value="Barrel_Baseplate_J-like"/>
</dbReference>
<dbReference type="KEGG" id="prag:EKN56_10385"/>
<dbReference type="PANTHER" id="PTHR37829">
    <property type="entry name" value="PHAGE-LIKE ELEMENT PBSX PROTEIN XKDT"/>
    <property type="match status" value="1"/>
</dbReference>
<comment type="similarity">
    <text evidence="1">Belongs to the Mu gp47/PBSX XkdT family.</text>
</comment>
<feature type="domain" description="Baseplate protein J-like barrel" evidence="2">
    <location>
        <begin position="93"/>
        <end position="164"/>
    </location>
</feature>
<evidence type="ECO:0000256" key="1">
    <source>
        <dbReference type="ARBA" id="ARBA00038087"/>
    </source>
</evidence>
<dbReference type="InterPro" id="IPR058530">
    <property type="entry name" value="Baseplate_J-like_C"/>
</dbReference>
<dbReference type="OrthoDB" id="7565172at2"/>
<evidence type="ECO:0000259" key="4">
    <source>
        <dbReference type="Pfam" id="PF26079"/>
    </source>
</evidence>
<accession>A0A411WKN3</accession>
<dbReference type="RefSeq" id="WP_130591723.1">
    <property type="nucleotide sequence ID" value="NZ_CP034752.1"/>
</dbReference>
<evidence type="ECO:0000313" key="5">
    <source>
        <dbReference type="EMBL" id="QBH96779.1"/>
    </source>
</evidence>
<protein>
    <submittedName>
        <fullName evidence="5">Baseplate J/gp47 family protein</fullName>
    </submittedName>
</protein>
<sequence length="354" mass="37701">MPYISPTLSELLTRTRTDIETRTGTSNLATEGVAGASAANAYGLYGRLSWIARNIIPHLADDDILLRHCEFWGVWRKQPTAASGIIHVDTVGEAVIDAGTRWQRQDGVIFASASAVMVSDAGNVQVPVEAVDAGTSGNTAADVKVELLSPVVNVKSAAIVASSTISGGAAIESFDSLRSRLLLRVQYPPSGGNTYDYIRWALECAGVTRAWCFSTFGRNVITVLFVLDGQPDIFPTGADIERVNDYITAHINPLTNQWEGKPPCVELIVSGPKKLPLNPVIRLSPKNPATQAAVTAALTDLLIDAEPGGMAYQSKMNAAVATADGVTDGIIVSLSGDVYAREHELIVLGDITWQ</sequence>
<evidence type="ECO:0000313" key="6">
    <source>
        <dbReference type="Proteomes" id="UP000293154"/>
    </source>
</evidence>
<feature type="domain" description="Baseplate J-like C-terminal" evidence="4">
    <location>
        <begin position="280"/>
        <end position="353"/>
    </location>
</feature>
<dbReference type="PANTHER" id="PTHR37829:SF3">
    <property type="entry name" value="PROTEIN JAYE-RELATED"/>
    <property type="match status" value="1"/>
</dbReference>
<reference evidence="5 6" key="1">
    <citation type="submission" date="2019-03" db="EMBL/GenBank/DDBJ databases">
        <title>Pragia sp. nov. isolated from the gut tract of Carduelis flavirostris.</title>
        <authorList>
            <person name="Ge Y."/>
        </authorList>
    </citation>
    <scope>NUCLEOTIDE SEQUENCE [LARGE SCALE GENOMIC DNA]</scope>
    <source>
        <strain evidence="5 6">CF-458</strain>
    </source>
</reference>
<dbReference type="Pfam" id="PF26079">
    <property type="entry name" value="Baseplate_J_C"/>
    <property type="match status" value="1"/>
</dbReference>
<keyword evidence="6" id="KW-1185">Reference proteome</keyword>
<dbReference type="InterPro" id="IPR058531">
    <property type="entry name" value="Baseplate_J_M"/>
</dbReference>
<dbReference type="EMBL" id="CP034752">
    <property type="protein sequence ID" value="QBH96779.1"/>
    <property type="molecule type" value="Genomic_DNA"/>
</dbReference>
<feature type="domain" description="Baseplate J-like central" evidence="3">
    <location>
        <begin position="189"/>
        <end position="256"/>
    </location>
</feature>
<dbReference type="Pfam" id="PF26078">
    <property type="entry name" value="Baseplate_J_M"/>
    <property type="match status" value="1"/>
</dbReference>
<organism evidence="5 6">
    <name type="scientific">Limnobaculum zhutongyuii</name>
    <dbReference type="NCBI Taxonomy" id="2498113"/>
    <lineage>
        <taxon>Bacteria</taxon>
        <taxon>Pseudomonadati</taxon>
        <taxon>Pseudomonadota</taxon>
        <taxon>Gammaproteobacteria</taxon>
        <taxon>Enterobacterales</taxon>
        <taxon>Budviciaceae</taxon>
        <taxon>Limnobaculum</taxon>
    </lineage>
</organism>
<dbReference type="Proteomes" id="UP000293154">
    <property type="component" value="Chromosome"/>
</dbReference>
<name>A0A411WKN3_9GAMM</name>